<evidence type="ECO:0000313" key="2">
    <source>
        <dbReference type="Proteomes" id="UP000604273"/>
    </source>
</evidence>
<dbReference type="OrthoDB" id="6509908at2759"/>
<sequence length="113" mass="12608">MESYAGDDMDSMADVESTTYATMPDESDMAYKAFGFQGAPLITLVKAASMTEELQFNCPELITRTNANDPVNSSGFLMLYDDDLLMFLAAIEQYWPIWPPWQYGALSPNTPTL</sequence>
<gene>
    <name evidence="1" type="ORF">FGADI_12949</name>
</gene>
<evidence type="ECO:0000313" key="1">
    <source>
        <dbReference type="EMBL" id="KAF4944067.1"/>
    </source>
</evidence>
<keyword evidence="2" id="KW-1185">Reference proteome</keyword>
<dbReference type="Proteomes" id="UP000604273">
    <property type="component" value="Unassembled WGS sequence"/>
</dbReference>
<reference evidence="1" key="2">
    <citation type="submission" date="2020-05" db="EMBL/GenBank/DDBJ databases">
        <authorList>
            <person name="Kim H.-S."/>
            <person name="Proctor R.H."/>
            <person name="Brown D.W."/>
        </authorList>
    </citation>
    <scope>NUCLEOTIDE SEQUENCE</scope>
    <source>
        <strain evidence="1">NRRL 45417</strain>
    </source>
</reference>
<comment type="caution">
    <text evidence="1">The sequence shown here is derived from an EMBL/GenBank/DDBJ whole genome shotgun (WGS) entry which is preliminary data.</text>
</comment>
<dbReference type="AlphaFoldDB" id="A0A8H4SRA3"/>
<name>A0A8H4SRA3_9HYPO</name>
<accession>A0A8H4SRA3</accession>
<protein>
    <submittedName>
        <fullName evidence="1">Uncharacterized protein</fullName>
    </submittedName>
</protein>
<reference evidence="1" key="1">
    <citation type="journal article" date="2020" name="BMC Genomics">
        <title>Correction to: Identification and distribution of gene clusters required for synthesis of sphingolipid metabolism inhibitors in diverse species of the filamentous fungus Fusarium.</title>
        <authorList>
            <person name="Kim H.S."/>
            <person name="Lohmar J.M."/>
            <person name="Busman M."/>
            <person name="Brown D.W."/>
            <person name="Naumann T.A."/>
            <person name="Divon H.H."/>
            <person name="Lysoe E."/>
            <person name="Uhlig S."/>
            <person name="Proctor R.H."/>
        </authorList>
    </citation>
    <scope>NUCLEOTIDE SEQUENCE</scope>
    <source>
        <strain evidence="1">NRRL 45417</strain>
    </source>
</reference>
<dbReference type="EMBL" id="JABFAI010000462">
    <property type="protein sequence ID" value="KAF4944067.1"/>
    <property type="molecule type" value="Genomic_DNA"/>
</dbReference>
<proteinExistence type="predicted"/>
<organism evidence="1 2">
    <name type="scientific">Fusarium gaditjirri</name>
    <dbReference type="NCBI Taxonomy" id="282569"/>
    <lineage>
        <taxon>Eukaryota</taxon>
        <taxon>Fungi</taxon>
        <taxon>Dikarya</taxon>
        <taxon>Ascomycota</taxon>
        <taxon>Pezizomycotina</taxon>
        <taxon>Sordariomycetes</taxon>
        <taxon>Hypocreomycetidae</taxon>
        <taxon>Hypocreales</taxon>
        <taxon>Nectriaceae</taxon>
        <taxon>Fusarium</taxon>
        <taxon>Fusarium nisikadoi species complex</taxon>
    </lineage>
</organism>